<dbReference type="Pfam" id="PF01425">
    <property type="entry name" value="Amidase"/>
    <property type="match status" value="1"/>
</dbReference>
<dbReference type="Gene3D" id="3.90.1300.10">
    <property type="entry name" value="Amidase signature (AS) domain"/>
    <property type="match status" value="1"/>
</dbReference>
<dbReference type="InterPro" id="IPR000120">
    <property type="entry name" value="Amidase"/>
</dbReference>
<dbReference type="EMBL" id="KY368069">
    <property type="protein sequence ID" value="ATG71300.1"/>
    <property type="molecule type" value="mRNA"/>
</dbReference>
<evidence type="ECO:0000259" key="2">
    <source>
        <dbReference type="Pfam" id="PF01425"/>
    </source>
</evidence>
<dbReference type="GO" id="GO:0016020">
    <property type="term" value="C:membrane"/>
    <property type="evidence" value="ECO:0007669"/>
    <property type="project" value="TreeGrafter"/>
</dbReference>
<comment type="similarity">
    <text evidence="1">Belongs to the amidase family.</text>
</comment>
<dbReference type="GO" id="GO:0047412">
    <property type="term" value="F:N-(long-chain-acyl)ethanolamine deacylase activity"/>
    <property type="evidence" value="ECO:0007669"/>
    <property type="project" value="TreeGrafter"/>
</dbReference>
<dbReference type="InterPro" id="IPR023631">
    <property type="entry name" value="Amidase_dom"/>
</dbReference>
<dbReference type="PROSITE" id="PS00571">
    <property type="entry name" value="AMIDASES"/>
    <property type="match status" value="1"/>
</dbReference>
<dbReference type="InterPro" id="IPR036928">
    <property type="entry name" value="AS_sf"/>
</dbReference>
<dbReference type="AlphaFoldDB" id="A0A3Q8BNS3"/>
<dbReference type="PANTHER" id="PTHR11895:SF156">
    <property type="entry name" value="FATTY ACID AMIDE HYDROLASE"/>
    <property type="match status" value="1"/>
</dbReference>
<feature type="domain" description="Amidase" evidence="2">
    <location>
        <begin position="168"/>
        <end position="580"/>
    </location>
</feature>
<name>A0A3Q8BNS3_9CONI</name>
<protein>
    <submittedName>
        <fullName evidence="3">ATFAAH</fullName>
    </submittedName>
</protein>
<organism evidence="3">
    <name type="scientific">Juniperus procera</name>
    <name type="common">African juniper</name>
    <dbReference type="NCBI Taxonomy" id="62753"/>
    <lineage>
        <taxon>Eukaryota</taxon>
        <taxon>Viridiplantae</taxon>
        <taxon>Streptophyta</taxon>
        <taxon>Embryophyta</taxon>
        <taxon>Tracheophyta</taxon>
        <taxon>Spermatophyta</taxon>
        <taxon>Pinopsida</taxon>
        <taxon>Pinidae</taxon>
        <taxon>Conifers II</taxon>
        <taxon>Cupressales</taxon>
        <taxon>Cupressaceae</taxon>
        <taxon>Juniperus</taxon>
    </lineage>
</organism>
<dbReference type="InterPro" id="IPR020556">
    <property type="entry name" value="Amidase_CS"/>
</dbReference>
<evidence type="ECO:0000313" key="3">
    <source>
        <dbReference type="EMBL" id="ATG71300.1"/>
    </source>
</evidence>
<proteinExistence type="evidence at transcript level"/>
<dbReference type="GO" id="GO:0070291">
    <property type="term" value="P:N-acylethanolamine metabolic process"/>
    <property type="evidence" value="ECO:0007669"/>
    <property type="project" value="TreeGrafter"/>
</dbReference>
<reference evidence="3" key="1">
    <citation type="submission" date="2016-12" db="EMBL/GenBank/DDBJ databases">
        <title>Cupressaceae transcriptome phylogeny.</title>
        <authorList>
            <person name="Mao K."/>
            <person name="Ruhsam M."/>
        </authorList>
    </citation>
    <scope>NUCLEOTIDE SEQUENCE</scope>
</reference>
<dbReference type="PANTHER" id="PTHR11895">
    <property type="entry name" value="TRANSAMIDASE"/>
    <property type="match status" value="1"/>
</dbReference>
<sequence>MGKRILMPAQEINLDNVQYVQERIEAPHLTGFLLKLFVWLVESRLFGHAILSVLKRKNKMTQILRHTVIPEEPMFFPEFPPQEPETAVDFVDEDTPPALRVDHALKCLPSYDTSKASRVARSNSFLYWTIRDYANAYRSGQTTPSDVAECIISAVEESLNRNPPLIFFISFNANELRKQAAASTRRFEEGSSLSILDGIFIAIKDDIDCYPYPSKGGTVWFHKAREVKQDAVCVSRLRSCGAILAGKANMHELGMGVTGNNPHYGTTRNPHMIQHYTGGSSSGPAAIVASGLCAAALGTDGGGSVRIPSALCGVTGFKTTYGRTDITGSLCEGGTVEIIGPIATTVEDVMLVYAAILGLSTVDLARLRPMPPCFPMLGTTENLNLLGSLKLGKYSSWFADVYSNEVSETCERILTQVANSFGTETREIILPELEEMRAAHLVSIGSEALNHIYPHFENGQRMALSYDVRLNMALFESFLAADYVVAQSLRRRIMHYHMEAFKHVDVIVTPTTGMTAPKIPSSSLKIGETDFETSGYLMRFVLAPNLIGLPAISIPVGHDKDGLPIGLQLIGRPWAEATLLRLASAIEEIAPPQKRPAVFYDVLKGV</sequence>
<accession>A0A3Q8BNS3</accession>
<evidence type="ECO:0000256" key="1">
    <source>
        <dbReference type="ARBA" id="ARBA00009199"/>
    </source>
</evidence>
<dbReference type="SUPFAM" id="SSF75304">
    <property type="entry name" value="Amidase signature (AS) enzymes"/>
    <property type="match status" value="1"/>
</dbReference>